<reference evidence="1" key="1">
    <citation type="submission" date="2020-09" db="EMBL/GenBank/DDBJ databases">
        <authorList>
            <person name="Eze J.U."/>
            <person name="Rahube T.O."/>
        </authorList>
    </citation>
    <scope>NUCLEOTIDE SEQUENCE</scope>
</reference>
<dbReference type="EMBL" id="MT993626">
    <property type="protein sequence ID" value="QOV05544.1"/>
    <property type="molecule type" value="Genomic_DNA"/>
</dbReference>
<name>A0A7M2QLV2_9ZZZZ</name>
<evidence type="ECO:0000313" key="1">
    <source>
        <dbReference type="EMBL" id="QOV05544.1"/>
    </source>
</evidence>
<protein>
    <submittedName>
        <fullName evidence="1">Uncharacterized protein</fullName>
    </submittedName>
</protein>
<accession>A0A7M2QLV2</accession>
<sequence>MQHIKITKTGRDSRLTVGYTYTLERLNNGLLRLTSVGGRFSTLVNPDTSDVEFEYVDAAQSVSPLKGWRNDHAVKLWREVYVQSVVDDYTPDEAARRADWAVEQFMGRWEGTTFLHNVEQAS</sequence>
<dbReference type="AlphaFoldDB" id="A0A7M2QLV2"/>
<proteinExistence type="predicted"/>
<organism evidence="1">
    <name type="scientific">feces metagenome</name>
    <dbReference type="NCBI Taxonomy" id="1861841"/>
    <lineage>
        <taxon>unclassified sequences</taxon>
        <taxon>metagenomes</taxon>
        <taxon>organismal metagenomes</taxon>
    </lineage>
</organism>